<keyword evidence="2" id="KW-0479">Metal-binding</keyword>
<evidence type="ECO:0000313" key="8">
    <source>
        <dbReference type="Proteomes" id="UP000452141"/>
    </source>
</evidence>
<dbReference type="CDD" id="cd04268">
    <property type="entry name" value="ZnMc_MMP_like"/>
    <property type="match status" value="1"/>
</dbReference>
<dbReference type="GO" id="GO:0008270">
    <property type="term" value="F:zinc ion binding"/>
    <property type="evidence" value="ECO:0007669"/>
    <property type="project" value="InterPro"/>
</dbReference>
<evidence type="ECO:0000256" key="2">
    <source>
        <dbReference type="ARBA" id="ARBA00022723"/>
    </source>
</evidence>
<keyword evidence="3" id="KW-0378">Hydrolase</keyword>
<sequence length="221" mass="24652">MRRFFNFIKDLLIAAILAAVALNYQDQLKTLAYDVSGEVSAFLTEKGIQTGNLGLSDGTILETKATKTTKNTTGYTWKKPTATVYVNLKQADLYNATINAMAAWNQTGAFTFKQTKNRKKAQIVVTTASKSDGAAGLTTYKYYSGIRRLYSAKVALNTYYLENSYYNYTQARIVNTVEHELGHAIGLDHRRGVTVMYPTGSIYSIQPKDVALVKKIYKGRH</sequence>
<dbReference type="InterPro" id="IPR024079">
    <property type="entry name" value="MetalloPept_cat_dom_sf"/>
</dbReference>
<feature type="signal peptide" evidence="5">
    <location>
        <begin position="1"/>
        <end position="21"/>
    </location>
</feature>
<dbReference type="GO" id="GO:0004222">
    <property type="term" value="F:metalloendopeptidase activity"/>
    <property type="evidence" value="ECO:0007669"/>
    <property type="project" value="InterPro"/>
</dbReference>
<dbReference type="EMBL" id="VUMW01000031">
    <property type="protein sequence ID" value="MST80487.1"/>
    <property type="molecule type" value="Genomic_DNA"/>
</dbReference>
<dbReference type="AlphaFoldDB" id="A0A844FQ36"/>
<feature type="chain" id="PRO_5039498776" evidence="5">
    <location>
        <begin position="22"/>
        <end position="221"/>
    </location>
</feature>
<protein>
    <submittedName>
        <fullName evidence="7">Matrixin family metalloprotease</fullName>
    </submittedName>
</protein>
<evidence type="ECO:0000259" key="6">
    <source>
        <dbReference type="Pfam" id="PF00413"/>
    </source>
</evidence>
<comment type="caution">
    <text evidence="7">The sequence shown here is derived from an EMBL/GenBank/DDBJ whole genome shotgun (WGS) entry which is preliminary data.</text>
</comment>
<evidence type="ECO:0000256" key="1">
    <source>
        <dbReference type="ARBA" id="ARBA00022670"/>
    </source>
</evidence>
<evidence type="ECO:0000256" key="3">
    <source>
        <dbReference type="ARBA" id="ARBA00022801"/>
    </source>
</evidence>
<organism evidence="7 8">
    <name type="scientific">Lactobacillus equicursoris</name>
    <dbReference type="NCBI Taxonomy" id="420645"/>
    <lineage>
        <taxon>Bacteria</taxon>
        <taxon>Bacillati</taxon>
        <taxon>Bacillota</taxon>
        <taxon>Bacilli</taxon>
        <taxon>Lactobacillales</taxon>
        <taxon>Lactobacillaceae</taxon>
        <taxon>Lactobacillus</taxon>
    </lineage>
</organism>
<dbReference type="SUPFAM" id="SSF55486">
    <property type="entry name" value="Metalloproteases ('zincins'), catalytic domain"/>
    <property type="match status" value="1"/>
</dbReference>
<keyword evidence="1 7" id="KW-0645">Protease</keyword>
<dbReference type="RefSeq" id="WP_154487361.1">
    <property type="nucleotide sequence ID" value="NZ_VUMW01000031.1"/>
</dbReference>
<name>A0A844FQ36_9LACO</name>
<accession>A0A844FQ36</accession>
<proteinExistence type="predicted"/>
<dbReference type="InterPro" id="IPR001818">
    <property type="entry name" value="Pept_M10_metallopeptidase"/>
</dbReference>
<dbReference type="Proteomes" id="UP000452141">
    <property type="component" value="Unassembled WGS sequence"/>
</dbReference>
<evidence type="ECO:0000256" key="5">
    <source>
        <dbReference type="SAM" id="SignalP"/>
    </source>
</evidence>
<dbReference type="Gene3D" id="3.40.390.10">
    <property type="entry name" value="Collagenase (Catalytic Domain)"/>
    <property type="match status" value="1"/>
</dbReference>
<feature type="domain" description="Peptidase M10 metallopeptidase" evidence="6">
    <location>
        <begin position="86"/>
        <end position="217"/>
    </location>
</feature>
<evidence type="ECO:0000256" key="4">
    <source>
        <dbReference type="ARBA" id="ARBA00022833"/>
    </source>
</evidence>
<reference evidence="7 8" key="1">
    <citation type="submission" date="2019-08" db="EMBL/GenBank/DDBJ databases">
        <title>In-depth cultivation of the pig gut microbiome towards novel bacterial diversity and tailored functional studies.</title>
        <authorList>
            <person name="Wylensek D."/>
            <person name="Hitch T.C.A."/>
            <person name="Clavel T."/>
        </authorList>
    </citation>
    <scope>NUCLEOTIDE SEQUENCE [LARGE SCALE GENOMIC DNA]</scope>
    <source>
        <strain evidence="7 8">WCA-470BD-2E</strain>
    </source>
</reference>
<dbReference type="GO" id="GO:0031012">
    <property type="term" value="C:extracellular matrix"/>
    <property type="evidence" value="ECO:0007669"/>
    <property type="project" value="InterPro"/>
</dbReference>
<keyword evidence="7" id="KW-0482">Metalloprotease</keyword>
<dbReference type="GO" id="GO:0006508">
    <property type="term" value="P:proteolysis"/>
    <property type="evidence" value="ECO:0007669"/>
    <property type="project" value="UniProtKB-KW"/>
</dbReference>
<dbReference type="Pfam" id="PF00413">
    <property type="entry name" value="Peptidase_M10"/>
    <property type="match status" value="1"/>
</dbReference>
<keyword evidence="4" id="KW-0862">Zinc</keyword>
<gene>
    <name evidence="7" type="ORF">FYJ61_08560</name>
</gene>
<keyword evidence="5" id="KW-0732">Signal</keyword>
<evidence type="ECO:0000313" key="7">
    <source>
        <dbReference type="EMBL" id="MST80487.1"/>
    </source>
</evidence>